<dbReference type="NCBIfam" id="TIGR00652">
    <property type="entry name" value="DapF"/>
    <property type="match status" value="1"/>
</dbReference>
<name>A0A090IUM2_9BACI</name>
<dbReference type="PANTHER" id="PTHR31689:SF0">
    <property type="entry name" value="DIAMINOPIMELATE EPIMERASE"/>
    <property type="match status" value="1"/>
</dbReference>
<keyword evidence="4 8" id="KW-0028">Amino-acid biosynthesis</keyword>
<dbReference type="UniPathway" id="UPA00034">
    <property type="reaction ID" value="UER00025"/>
</dbReference>
<feature type="active site" description="Proton acceptor" evidence="8">
    <location>
        <position position="228"/>
    </location>
</feature>
<protein>
    <recommendedName>
        <fullName evidence="3 8">Diaminopimelate epimerase</fullName>
        <shortName evidence="8">DAP epimerase</shortName>
        <ecNumber evidence="3 8">5.1.1.7</ecNumber>
    </recommendedName>
    <alternativeName>
        <fullName evidence="8">PLP-independent amino acid racemase</fullName>
    </alternativeName>
</protein>
<comment type="catalytic activity">
    <reaction evidence="7 8">
        <text>(2S,6S)-2,6-diaminopimelate = meso-2,6-diaminopimelate</text>
        <dbReference type="Rhea" id="RHEA:15393"/>
        <dbReference type="ChEBI" id="CHEBI:57609"/>
        <dbReference type="ChEBI" id="CHEBI:57791"/>
        <dbReference type="EC" id="5.1.1.7"/>
    </reaction>
</comment>
<accession>A0A090IUM2</accession>
<feature type="binding site" evidence="8">
    <location>
        <begin position="79"/>
        <end position="80"/>
    </location>
    <ligand>
        <name>substrate</name>
    </ligand>
</feature>
<dbReference type="InterPro" id="IPR001653">
    <property type="entry name" value="DAP_epimerase_DapF"/>
</dbReference>
<dbReference type="GO" id="GO:0009089">
    <property type="term" value="P:lysine biosynthetic process via diaminopimelate"/>
    <property type="evidence" value="ECO:0007669"/>
    <property type="project" value="UniProtKB-UniRule"/>
</dbReference>
<evidence type="ECO:0000256" key="4">
    <source>
        <dbReference type="ARBA" id="ARBA00022605"/>
    </source>
</evidence>
<dbReference type="HAMAP" id="MF_00197">
    <property type="entry name" value="DAP_epimerase"/>
    <property type="match status" value="1"/>
</dbReference>
<dbReference type="InterPro" id="IPR018510">
    <property type="entry name" value="DAP_epimerase_AS"/>
</dbReference>
<feature type="binding site" evidence="8">
    <location>
        <position position="14"/>
    </location>
    <ligand>
        <name>substrate</name>
    </ligand>
</feature>
<feature type="active site" description="Proton donor" evidence="8">
    <location>
        <position position="78"/>
    </location>
</feature>
<feature type="binding site" evidence="8">
    <location>
        <begin position="229"/>
        <end position="230"/>
    </location>
    <ligand>
        <name>substrate</name>
    </ligand>
</feature>
<comment type="function">
    <text evidence="8">Catalyzes the stereoinversion of LL-2,6-diaminopimelate (L,L-DAP) to meso-diaminopimelate (meso-DAP), a precursor of L-lysine and an essential component of the bacterial peptidoglycan.</text>
</comment>
<dbReference type="Pfam" id="PF01678">
    <property type="entry name" value="DAP_epimerase"/>
    <property type="match status" value="2"/>
</dbReference>
<comment type="similarity">
    <text evidence="2 8">Belongs to the diaminopimelate epimerase family.</text>
</comment>
<feature type="active site" evidence="9">
    <location>
        <position position="78"/>
    </location>
</feature>
<organism evidence="10 11">
    <name type="scientific">Caldibacillus thermoamylovorans</name>
    <dbReference type="NCBI Taxonomy" id="35841"/>
    <lineage>
        <taxon>Bacteria</taxon>
        <taxon>Bacillati</taxon>
        <taxon>Bacillota</taxon>
        <taxon>Bacilli</taxon>
        <taxon>Bacillales</taxon>
        <taxon>Bacillaceae</taxon>
        <taxon>Caldibacillus</taxon>
    </lineage>
</organism>
<keyword evidence="11" id="KW-1185">Reference proteome</keyword>
<evidence type="ECO:0000256" key="9">
    <source>
        <dbReference type="PROSITE-ProRule" id="PRU10125"/>
    </source>
</evidence>
<evidence type="ECO:0000256" key="5">
    <source>
        <dbReference type="ARBA" id="ARBA00023154"/>
    </source>
</evidence>
<comment type="pathway">
    <text evidence="1 8">Amino-acid biosynthesis; L-lysine biosynthesis via DAP pathway; DL-2,6-diaminopimelate from LL-2,6-diaminopimelate: step 1/1.</text>
</comment>
<feature type="site" description="Could be important to modulate the pK values of the two catalytic cysteine residues" evidence="8">
    <location>
        <position position="167"/>
    </location>
</feature>
<dbReference type="EC" id="5.1.1.7" evidence="3 8"/>
<evidence type="ECO:0000256" key="1">
    <source>
        <dbReference type="ARBA" id="ARBA00005196"/>
    </source>
</evidence>
<comment type="subunit">
    <text evidence="8">Homodimer.</text>
</comment>
<keyword evidence="6 8" id="KW-0413">Isomerase</keyword>
<reference evidence="10 11" key="1">
    <citation type="submission" date="2014-07" db="EMBL/GenBank/DDBJ databases">
        <authorList>
            <person name="Wibberg Daniel"/>
        </authorList>
    </citation>
    <scope>NUCLEOTIDE SEQUENCE [LARGE SCALE GENOMIC DNA]</scope>
</reference>
<evidence type="ECO:0000256" key="8">
    <source>
        <dbReference type="HAMAP-Rule" id="MF_00197"/>
    </source>
</evidence>
<dbReference type="Proteomes" id="UP000040576">
    <property type="component" value="Unassembled WGS sequence"/>
</dbReference>
<dbReference type="PANTHER" id="PTHR31689">
    <property type="entry name" value="DIAMINOPIMELATE EPIMERASE, CHLOROPLASTIC"/>
    <property type="match status" value="1"/>
</dbReference>
<dbReference type="Gene3D" id="3.10.310.10">
    <property type="entry name" value="Diaminopimelate Epimerase, Chain A, domain 1"/>
    <property type="match status" value="2"/>
</dbReference>
<comment type="subcellular location">
    <subcellularLocation>
        <location evidence="8">Cytoplasm</location>
    </subcellularLocation>
</comment>
<evidence type="ECO:0000256" key="3">
    <source>
        <dbReference type="ARBA" id="ARBA00013080"/>
    </source>
</evidence>
<feature type="site" description="Could be important to modulate the pK values of the two catalytic cysteine residues" evidence="8">
    <location>
        <position position="219"/>
    </location>
</feature>
<dbReference type="AlphaFoldDB" id="A0A090IUM2"/>
<feature type="binding site" evidence="8">
    <location>
        <begin position="219"/>
        <end position="220"/>
    </location>
    <ligand>
        <name>substrate</name>
    </ligand>
</feature>
<evidence type="ECO:0000256" key="6">
    <source>
        <dbReference type="ARBA" id="ARBA00023235"/>
    </source>
</evidence>
<evidence type="ECO:0000256" key="2">
    <source>
        <dbReference type="ARBA" id="ARBA00010219"/>
    </source>
</evidence>
<keyword evidence="5 8" id="KW-0457">Lysine biosynthesis</keyword>
<gene>
    <name evidence="8 10" type="primary">dapF</name>
    <name evidence="10" type="ORF">BT1A1_1964</name>
</gene>
<keyword evidence="8" id="KW-0963">Cytoplasm</keyword>
<feature type="binding site" evidence="8">
    <location>
        <position position="201"/>
    </location>
    <ligand>
        <name>substrate</name>
    </ligand>
</feature>
<evidence type="ECO:0000313" key="10">
    <source>
        <dbReference type="EMBL" id="CEE01786.1"/>
    </source>
</evidence>
<dbReference type="GeneID" id="92961176"/>
<dbReference type="EMBL" id="CCRF01000061">
    <property type="protein sequence ID" value="CEE01786.1"/>
    <property type="molecule type" value="Genomic_DNA"/>
</dbReference>
<dbReference type="GO" id="GO:0005829">
    <property type="term" value="C:cytosol"/>
    <property type="evidence" value="ECO:0007669"/>
    <property type="project" value="TreeGrafter"/>
</dbReference>
<dbReference type="PROSITE" id="PS01326">
    <property type="entry name" value="DAP_EPIMERASE"/>
    <property type="match status" value="1"/>
</dbReference>
<feature type="binding site" evidence="8">
    <location>
        <position position="165"/>
    </location>
    <ligand>
        <name>substrate</name>
    </ligand>
</feature>
<dbReference type="RefSeq" id="WP_034770508.1">
    <property type="nucleotide sequence ID" value="NZ_CCRF01000061.1"/>
</dbReference>
<dbReference type="GO" id="GO:0008837">
    <property type="term" value="F:diaminopimelate epimerase activity"/>
    <property type="evidence" value="ECO:0007669"/>
    <property type="project" value="UniProtKB-UniRule"/>
</dbReference>
<evidence type="ECO:0000313" key="11">
    <source>
        <dbReference type="Proteomes" id="UP000040576"/>
    </source>
</evidence>
<dbReference type="SUPFAM" id="SSF54506">
    <property type="entry name" value="Diaminopimelate epimerase-like"/>
    <property type="match status" value="2"/>
</dbReference>
<proteinExistence type="inferred from homology"/>
<feature type="binding site" evidence="8">
    <location>
        <position position="69"/>
    </location>
    <ligand>
        <name>substrate</name>
    </ligand>
</feature>
<comment type="caution">
    <text evidence="8">Lacks conserved residue(s) required for the propagation of feature annotation.</text>
</comment>
<sequence>MFTCTFKKVHGSKNDFILIDEKNMQRELSHEEKVKLALLLCDRKTGIGADGILFVTVGGRTDGTMSIYNSDGTVASMCGNGLRVAGRYILEQTGKEEVIVETLKADLYVKKYVEQADLPFYQVEISPILFDPASLPMNTEKAMIINEKLPYLSENLTFTALAVPNPHLISIVPKEILLGGEQERIASFVNKENQYFPDGVNVSFIYPIQKGEIFVHTFERGVGFTNACGTAMSASSLVAILNGLHDYETPLIVYNNGGFVKTIVHKQDDKQWIDLIGNGTYEFDGKVTVDLSRDLMIDFTKLQAYEDEVEQYRKIEEKAKQKRMEIFGRESI</sequence>
<evidence type="ECO:0000256" key="7">
    <source>
        <dbReference type="ARBA" id="ARBA00051712"/>
    </source>
</evidence>